<dbReference type="EMBL" id="KE344357">
    <property type="protein sequence ID" value="EXB58306.1"/>
    <property type="molecule type" value="Genomic_DNA"/>
</dbReference>
<sequence>MAHAPDFDQACLPPLHRRDDDRRRLLWRNQRLSSESGLQHSEAPLPTEKGRCKGKRD</sequence>
<gene>
    <name evidence="2" type="ORF">L484_015640</name>
</gene>
<evidence type="ECO:0000256" key="1">
    <source>
        <dbReference type="SAM" id="MobiDB-lite"/>
    </source>
</evidence>
<dbReference type="Proteomes" id="UP000030645">
    <property type="component" value="Unassembled WGS sequence"/>
</dbReference>
<organism evidence="2 3">
    <name type="scientific">Morus notabilis</name>
    <dbReference type="NCBI Taxonomy" id="981085"/>
    <lineage>
        <taxon>Eukaryota</taxon>
        <taxon>Viridiplantae</taxon>
        <taxon>Streptophyta</taxon>
        <taxon>Embryophyta</taxon>
        <taxon>Tracheophyta</taxon>
        <taxon>Spermatophyta</taxon>
        <taxon>Magnoliopsida</taxon>
        <taxon>eudicotyledons</taxon>
        <taxon>Gunneridae</taxon>
        <taxon>Pentapetalae</taxon>
        <taxon>rosids</taxon>
        <taxon>fabids</taxon>
        <taxon>Rosales</taxon>
        <taxon>Moraceae</taxon>
        <taxon>Moreae</taxon>
        <taxon>Morus</taxon>
    </lineage>
</organism>
<proteinExistence type="predicted"/>
<feature type="region of interest" description="Disordered" evidence="1">
    <location>
        <begin position="30"/>
        <end position="57"/>
    </location>
</feature>
<keyword evidence="3" id="KW-1185">Reference proteome</keyword>
<reference evidence="3" key="1">
    <citation type="submission" date="2013-01" db="EMBL/GenBank/DDBJ databases">
        <title>Draft Genome Sequence of a Mulberry Tree, Morus notabilis C.K. Schneid.</title>
        <authorList>
            <person name="He N."/>
            <person name="Zhao S."/>
        </authorList>
    </citation>
    <scope>NUCLEOTIDE SEQUENCE</scope>
</reference>
<evidence type="ECO:0000313" key="3">
    <source>
        <dbReference type="Proteomes" id="UP000030645"/>
    </source>
</evidence>
<protein>
    <submittedName>
        <fullName evidence="2">Uncharacterized protein</fullName>
    </submittedName>
</protein>
<name>W9QYF6_9ROSA</name>
<accession>W9QYF6</accession>
<evidence type="ECO:0000313" key="2">
    <source>
        <dbReference type="EMBL" id="EXB58306.1"/>
    </source>
</evidence>
<dbReference type="AlphaFoldDB" id="W9QYF6"/>
<feature type="region of interest" description="Disordered" evidence="1">
    <location>
        <begin position="1"/>
        <end position="20"/>
    </location>
</feature>